<feature type="domain" description="Pirin C-terminal" evidence="4">
    <location>
        <begin position="169"/>
        <end position="266"/>
    </location>
</feature>
<dbReference type="InterPro" id="IPR011051">
    <property type="entry name" value="RmlC_Cupin_sf"/>
</dbReference>
<comment type="caution">
    <text evidence="5">The sequence shown here is derived from an EMBL/GenBank/DDBJ whole genome shotgun (WGS) entry which is preliminary data.</text>
</comment>
<protein>
    <submittedName>
        <fullName evidence="5">Pirin family protein</fullName>
    </submittedName>
</protein>
<dbReference type="Gene3D" id="2.60.120.10">
    <property type="entry name" value="Jelly Rolls"/>
    <property type="match status" value="1"/>
</dbReference>
<evidence type="ECO:0000256" key="1">
    <source>
        <dbReference type="ARBA" id="ARBA00008416"/>
    </source>
</evidence>
<gene>
    <name evidence="5" type="ORF">QQF73_16360</name>
</gene>
<name>A0ABT7HFR5_9GAMM</name>
<evidence type="ECO:0000313" key="6">
    <source>
        <dbReference type="Proteomes" id="UP001223547"/>
    </source>
</evidence>
<evidence type="ECO:0000256" key="2">
    <source>
        <dbReference type="RuleBase" id="RU003457"/>
    </source>
</evidence>
<dbReference type="EMBL" id="JASSQD010000003">
    <property type="protein sequence ID" value="MDK9559209.1"/>
    <property type="molecule type" value="Genomic_DNA"/>
</dbReference>
<proteinExistence type="inferred from homology"/>
<feature type="domain" description="Pirin N-terminal" evidence="3">
    <location>
        <begin position="17"/>
        <end position="117"/>
    </location>
</feature>
<dbReference type="Pfam" id="PF02678">
    <property type="entry name" value="Pirin"/>
    <property type="match status" value="1"/>
</dbReference>
<dbReference type="InterPro" id="IPR008778">
    <property type="entry name" value="Pirin_C_dom"/>
</dbReference>
<evidence type="ECO:0000259" key="3">
    <source>
        <dbReference type="Pfam" id="PF02678"/>
    </source>
</evidence>
<evidence type="ECO:0000259" key="4">
    <source>
        <dbReference type="Pfam" id="PF05726"/>
    </source>
</evidence>
<keyword evidence="6" id="KW-1185">Reference proteome</keyword>
<dbReference type="PANTHER" id="PTHR13903:SF8">
    <property type="entry name" value="PIRIN"/>
    <property type="match status" value="1"/>
</dbReference>
<sequence length="290" mass="32787">MTQRFQARTGEVGGIPVARNLPTRGRRQIGAWCFLDHIGPVTFDEADPGLRVGPHPHIGLQTFTWMIQGELLHRDSLGTAQPVRRGEVNLMTAGQGISHTEESLFGDRTLHAAQLWIALPEADRNTPPRFDHYPALPCWQNQGATWTLLTGQYEKRQADTLHYSPLVGLDIDCELRQTLALELNPEFEYGILPLTGACEINGERFEADELAYLEEGQTTLAVTCDPATRLLLIGGEPLEKEVIMWWNYVGYHKEEIVEAEQDWDTESLRFGNIPEWPGERLQGPPSPWRR</sequence>
<organism evidence="5 6">
    <name type="scientific">Marinobacter albus</name>
    <dbReference type="NCBI Taxonomy" id="3030833"/>
    <lineage>
        <taxon>Bacteria</taxon>
        <taxon>Pseudomonadati</taxon>
        <taxon>Pseudomonadota</taxon>
        <taxon>Gammaproteobacteria</taxon>
        <taxon>Pseudomonadales</taxon>
        <taxon>Marinobacteraceae</taxon>
        <taxon>Marinobacter</taxon>
    </lineage>
</organism>
<dbReference type="InterPro" id="IPR003829">
    <property type="entry name" value="Pirin_N_dom"/>
</dbReference>
<comment type="similarity">
    <text evidence="1 2">Belongs to the pirin family.</text>
</comment>
<dbReference type="CDD" id="cd02909">
    <property type="entry name" value="cupin_pirin_N"/>
    <property type="match status" value="1"/>
</dbReference>
<dbReference type="Proteomes" id="UP001223547">
    <property type="component" value="Unassembled WGS sequence"/>
</dbReference>
<dbReference type="InterPro" id="IPR012093">
    <property type="entry name" value="Pirin"/>
</dbReference>
<dbReference type="RefSeq" id="WP_228743572.1">
    <property type="nucleotide sequence ID" value="NZ_JASSQD010000003.1"/>
</dbReference>
<dbReference type="SUPFAM" id="SSF51182">
    <property type="entry name" value="RmlC-like cupins"/>
    <property type="match status" value="1"/>
</dbReference>
<reference evidence="5 6" key="1">
    <citation type="submission" date="2023-05" db="EMBL/GenBank/DDBJ databases">
        <title>Marinobacter albus sp. nov., a marine bacterium isolated from sand in a coastal intertidal zone of huludao.</title>
        <authorList>
            <person name="Deng T."/>
        </authorList>
    </citation>
    <scope>NUCLEOTIDE SEQUENCE [LARGE SCALE GENOMIC DNA]</scope>
    <source>
        <strain evidence="5 6">M216</strain>
    </source>
</reference>
<dbReference type="PANTHER" id="PTHR13903">
    <property type="entry name" value="PIRIN-RELATED"/>
    <property type="match status" value="1"/>
</dbReference>
<dbReference type="PIRSF" id="PIRSF006232">
    <property type="entry name" value="Pirin"/>
    <property type="match status" value="1"/>
</dbReference>
<evidence type="ECO:0000313" key="5">
    <source>
        <dbReference type="EMBL" id="MDK9559209.1"/>
    </source>
</evidence>
<dbReference type="Pfam" id="PF05726">
    <property type="entry name" value="Pirin_C"/>
    <property type="match status" value="1"/>
</dbReference>
<accession>A0ABT7HFR5</accession>
<dbReference type="InterPro" id="IPR014710">
    <property type="entry name" value="RmlC-like_jellyroll"/>
</dbReference>